<evidence type="ECO:0000256" key="5">
    <source>
        <dbReference type="ARBA" id="ARBA00022939"/>
    </source>
</evidence>
<dbReference type="PANTHER" id="PTHR43836:SF2">
    <property type="entry name" value="CATECHOL O-METHYLTRANSFERASE 1-RELATED"/>
    <property type="match status" value="1"/>
</dbReference>
<dbReference type="Gene3D" id="3.40.50.150">
    <property type="entry name" value="Vaccinia Virus protein VP39"/>
    <property type="match status" value="1"/>
</dbReference>
<dbReference type="GO" id="GO:0008171">
    <property type="term" value="F:O-methyltransferase activity"/>
    <property type="evidence" value="ECO:0007669"/>
    <property type="project" value="InterPro"/>
</dbReference>
<evidence type="ECO:0000256" key="3">
    <source>
        <dbReference type="ARBA" id="ARBA00022679"/>
    </source>
</evidence>
<keyword evidence="9" id="KW-1185">Reference proteome</keyword>
<reference evidence="8 9" key="1">
    <citation type="submission" date="2019-06" db="EMBL/GenBank/DDBJ databases">
        <title>Genome Sequence of the Brown Rot Fungal Pathogen Monilinia laxa.</title>
        <authorList>
            <person name="De Miccolis Angelini R.M."/>
            <person name="Landi L."/>
            <person name="Abate D."/>
            <person name="Pollastro S."/>
            <person name="Romanazzi G."/>
            <person name="Faretra F."/>
        </authorList>
    </citation>
    <scope>NUCLEOTIDE SEQUENCE [LARGE SCALE GENOMIC DNA]</scope>
    <source>
        <strain evidence="8 9">Mlax316</strain>
    </source>
</reference>
<evidence type="ECO:0000256" key="2">
    <source>
        <dbReference type="ARBA" id="ARBA00022603"/>
    </source>
</evidence>
<dbReference type="SUPFAM" id="SSF53335">
    <property type="entry name" value="S-adenosyl-L-methionine-dependent methyltransferases"/>
    <property type="match status" value="1"/>
</dbReference>
<dbReference type="GO" id="GO:0006584">
    <property type="term" value="P:catecholamine metabolic process"/>
    <property type="evidence" value="ECO:0007669"/>
    <property type="project" value="UniProtKB-KW"/>
</dbReference>
<dbReference type="AlphaFoldDB" id="A0A5N6K5V5"/>
<proteinExistence type="inferred from homology"/>
<dbReference type="PANTHER" id="PTHR43836">
    <property type="entry name" value="CATECHOL O-METHYLTRANSFERASE 1-RELATED"/>
    <property type="match status" value="1"/>
</dbReference>
<evidence type="ECO:0000256" key="1">
    <source>
        <dbReference type="ARBA" id="ARBA00012880"/>
    </source>
</evidence>
<comment type="similarity">
    <text evidence="6">Belongs to the class I-like SAM-binding methyltransferase superfamily. Cation-dependent O-methyltransferase family.</text>
</comment>
<dbReference type="GO" id="GO:0032259">
    <property type="term" value="P:methylation"/>
    <property type="evidence" value="ECO:0007669"/>
    <property type="project" value="UniProtKB-KW"/>
</dbReference>
<comment type="caution">
    <text evidence="8">The sequence shown here is derived from an EMBL/GenBank/DDBJ whole genome shotgun (WGS) entry which is preliminary data.</text>
</comment>
<evidence type="ECO:0000256" key="7">
    <source>
        <dbReference type="SAM" id="MobiDB-lite"/>
    </source>
</evidence>
<protein>
    <recommendedName>
        <fullName evidence="1">catechol O-methyltransferase</fullName>
        <ecNumber evidence="1">2.1.1.6</ecNumber>
    </recommendedName>
</protein>
<dbReference type="Pfam" id="PF01596">
    <property type="entry name" value="Methyltransf_3"/>
    <property type="match status" value="1"/>
</dbReference>
<dbReference type="OrthoDB" id="186626at2759"/>
<keyword evidence="4" id="KW-0949">S-adenosyl-L-methionine</keyword>
<evidence type="ECO:0000256" key="4">
    <source>
        <dbReference type="ARBA" id="ARBA00022691"/>
    </source>
</evidence>
<evidence type="ECO:0000313" key="8">
    <source>
        <dbReference type="EMBL" id="KAB8297920.1"/>
    </source>
</evidence>
<gene>
    <name evidence="8" type="ORF">EYC80_001703</name>
</gene>
<keyword evidence="5" id="KW-0128">Catecholamine metabolism</keyword>
<dbReference type="InterPro" id="IPR029063">
    <property type="entry name" value="SAM-dependent_MTases_sf"/>
</dbReference>
<keyword evidence="2" id="KW-0489">Methyltransferase</keyword>
<dbReference type="InterPro" id="IPR002935">
    <property type="entry name" value="SAM_O-MeTrfase"/>
</dbReference>
<dbReference type="Proteomes" id="UP000326757">
    <property type="component" value="Unassembled WGS sequence"/>
</dbReference>
<evidence type="ECO:0000313" key="9">
    <source>
        <dbReference type="Proteomes" id="UP000326757"/>
    </source>
</evidence>
<keyword evidence="3" id="KW-0808">Transferase</keyword>
<dbReference type="PROSITE" id="PS51682">
    <property type="entry name" value="SAM_OMT_I"/>
    <property type="match status" value="1"/>
</dbReference>
<organism evidence="8 9">
    <name type="scientific">Monilinia laxa</name>
    <name type="common">Brown rot fungus</name>
    <name type="synonym">Sclerotinia laxa</name>
    <dbReference type="NCBI Taxonomy" id="61186"/>
    <lineage>
        <taxon>Eukaryota</taxon>
        <taxon>Fungi</taxon>
        <taxon>Dikarya</taxon>
        <taxon>Ascomycota</taxon>
        <taxon>Pezizomycotina</taxon>
        <taxon>Leotiomycetes</taxon>
        <taxon>Helotiales</taxon>
        <taxon>Sclerotiniaceae</taxon>
        <taxon>Monilinia</taxon>
    </lineage>
</organism>
<sequence>MPNNQGHKLRDFVGSETSRNSRLYAPKVGITLMFMSIKTNMAQFDKTKIYALQEEIFFDDGREEELVEYVRNHPDRSSIQGSPAKVLQAIDRFARTKKYLMNVGEDKGLIITDIIKEGKPQVMVELGGYCGYSTILFGSTVRAAGGKKYYSLERSPKFAKVITQLVEFAGLEGFIEVIAGPSNEGIQKLHSNGLKSIDMMFLDHYKPAYTTDLKLCEELNLIKKGTILAADNVINPGNPPYLEYVRSSVEQKREKLKQEGKLDTDGFAKRSATQYGGVEVLNTTLKGNPNIIYESQLINSFEPTGEQGKSHEVSCTLKGGPSTRYSEELEDLESPTRIFSFPSVVYSRKSTD</sequence>
<feature type="region of interest" description="Disordered" evidence="7">
    <location>
        <begin position="303"/>
        <end position="323"/>
    </location>
</feature>
<dbReference type="EMBL" id="VIGI01000007">
    <property type="protein sequence ID" value="KAB8297920.1"/>
    <property type="molecule type" value="Genomic_DNA"/>
</dbReference>
<evidence type="ECO:0000256" key="6">
    <source>
        <dbReference type="ARBA" id="ARBA00023453"/>
    </source>
</evidence>
<dbReference type="EC" id="2.1.1.6" evidence="1"/>
<accession>A0A5N6K5V5</accession>
<name>A0A5N6K5V5_MONLA</name>